<comment type="caution">
    <text evidence="2">The sequence shown here is derived from an EMBL/GenBank/DDBJ whole genome shotgun (WGS) entry which is preliminary data.</text>
</comment>
<dbReference type="EMBL" id="JAINZZ010000063">
    <property type="protein sequence ID" value="MBY8882132.1"/>
    <property type="molecule type" value="Genomic_DNA"/>
</dbReference>
<reference evidence="2 3" key="1">
    <citation type="submission" date="2021-08" db="EMBL/GenBank/DDBJ databases">
        <title>WGS of actinomycetes from Thailand.</title>
        <authorList>
            <person name="Thawai C."/>
        </authorList>
    </citation>
    <scope>NUCLEOTIDE SEQUENCE [LARGE SCALE GENOMIC DNA]</scope>
    <source>
        <strain evidence="2 3">PLK6-54</strain>
    </source>
</reference>
<feature type="region of interest" description="Disordered" evidence="1">
    <location>
        <begin position="207"/>
        <end position="258"/>
    </location>
</feature>
<evidence type="ECO:0000313" key="3">
    <source>
        <dbReference type="Proteomes" id="UP000778578"/>
    </source>
</evidence>
<keyword evidence="3" id="KW-1185">Reference proteome</keyword>
<proteinExistence type="predicted"/>
<evidence type="ECO:0000313" key="2">
    <source>
        <dbReference type="EMBL" id="MBY8882132.1"/>
    </source>
</evidence>
<name>A0ABS7QG48_9ACTN</name>
<organism evidence="2 3">
    <name type="scientific">Actinacidiphila acidipaludis</name>
    <dbReference type="NCBI Taxonomy" id="2873382"/>
    <lineage>
        <taxon>Bacteria</taxon>
        <taxon>Bacillati</taxon>
        <taxon>Actinomycetota</taxon>
        <taxon>Actinomycetes</taxon>
        <taxon>Kitasatosporales</taxon>
        <taxon>Streptomycetaceae</taxon>
        <taxon>Actinacidiphila</taxon>
    </lineage>
</organism>
<feature type="compositionally biased region" description="Low complexity" evidence="1">
    <location>
        <begin position="215"/>
        <end position="250"/>
    </location>
</feature>
<accession>A0ABS7QG48</accession>
<protein>
    <submittedName>
        <fullName evidence="2">Transcriptional regulator</fullName>
    </submittedName>
</protein>
<gene>
    <name evidence="2" type="ORF">K7862_31530</name>
</gene>
<evidence type="ECO:0000256" key="1">
    <source>
        <dbReference type="SAM" id="MobiDB-lite"/>
    </source>
</evidence>
<dbReference type="Proteomes" id="UP000778578">
    <property type="component" value="Unassembled WGS sequence"/>
</dbReference>
<sequence>MLVRLAERRATGALLRDTGVLYLADGAVVHAESPAAPGIDVLLTAGGRLRPELWREAVDEAGAACRIAGYLLDHRRMSGGELEIRHLSALYDAAYFALAPDGGPSRFRHGAVHWFGRVRPVGVADVVRETRRRRRYLDDLWPHSHLDAAPPVRVRAAPLPPVTRRQQDVLDLADGRRTPGQIATRLGRPAFHTLVDIRRLAAAGHLETGVRTSDRSTATAPGTRTATAASAGSGPAATTSATARTAPGASLAPVLPPDLTGGAPDVAVLLRVRDALEARL</sequence>